<feature type="compositionally biased region" description="Polar residues" evidence="1">
    <location>
        <begin position="287"/>
        <end position="298"/>
    </location>
</feature>
<dbReference type="Proteomes" id="UP000756132">
    <property type="component" value="Chromosome 9"/>
</dbReference>
<organism evidence="2 3">
    <name type="scientific">Passalora fulva</name>
    <name type="common">Tomato leaf mold</name>
    <name type="synonym">Cladosporium fulvum</name>
    <dbReference type="NCBI Taxonomy" id="5499"/>
    <lineage>
        <taxon>Eukaryota</taxon>
        <taxon>Fungi</taxon>
        <taxon>Dikarya</taxon>
        <taxon>Ascomycota</taxon>
        <taxon>Pezizomycotina</taxon>
        <taxon>Dothideomycetes</taxon>
        <taxon>Dothideomycetidae</taxon>
        <taxon>Mycosphaerellales</taxon>
        <taxon>Mycosphaerellaceae</taxon>
        <taxon>Fulvia</taxon>
    </lineage>
</organism>
<evidence type="ECO:0000313" key="3">
    <source>
        <dbReference type="Proteomes" id="UP000756132"/>
    </source>
</evidence>
<dbReference type="RefSeq" id="XP_047765866.1">
    <property type="nucleotide sequence ID" value="XM_047908408.1"/>
</dbReference>
<dbReference type="EMBL" id="CP090171">
    <property type="protein sequence ID" value="UJO21500.1"/>
    <property type="molecule type" value="Genomic_DNA"/>
</dbReference>
<evidence type="ECO:0000313" key="2">
    <source>
        <dbReference type="EMBL" id="UJO21500.1"/>
    </source>
</evidence>
<protein>
    <submittedName>
        <fullName evidence="2">Uncharacterized protein</fullName>
    </submittedName>
</protein>
<dbReference type="AlphaFoldDB" id="A0A9Q8PFJ4"/>
<gene>
    <name evidence="2" type="ORF">CLAFUR5_09260</name>
</gene>
<proteinExistence type="predicted"/>
<reference evidence="2" key="1">
    <citation type="submission" date="2021-12" db="EMBL/GenBank/DDBJ databases">
        <authorList>
            <person name="Zaccaron A."/>
            <person name="Stergiopoulos I."/>
        </authorList>
    </citation>
    <scope>NUCLEOTIDE SEQUENCE</scope>
    <source>
        <strain evidence="2">Race5_Kim</strain>
    </source>
</reference>
<sequence length="298" mass="32258">MNSDVFCYSNGAAVERESVDLAAYLEAARNEKVDEIVKQGSTEKPQEKDSRVELLYVKRKGASSQGEGYQPPDALPIELGERLGKPSQEADKFEARDRDFADYGAPEEGLEEWEDVLENCGALYGWYVDRQDNKIVQAPMPEFRLRHVTAVVADSASNDTSGDKRSESGGLVILTDVAQSEPSNDTDHTAMSTGKNNAIAVPSKNVDLTLESPATRPTVVADALKIKPRFHVNDNSKIEIIVSSHEFETSMATNDFSAQSTEASVSGGFGGFGASVSAGYASSESSTSKVTNNKYERP</sequence>
<dbReference type="OrthoDB" id="3866630at2759"/>
<accession>A0A9Q8PFJ4</accession>
<dbReference type="GeneID" id="71989138"/>
<dbReference type="KEGG" id="ffu:CLAFUR5_09260"/>
<reference evidence="2" key="2">
    <citation type="journal article" date="2022" name="Microb. Genom.">
        <title>A chromosome-scale genome assembly of the tomato pathogen Cladosporium fulvum reveals a compartmentalized genome architecture and the presence of a dispensable chromosome.</title>
        <authorList>
            <person name="Zaccaron A.Z."/>
            <person name="Chen L.H."/>
            <person name="Samaras A."/>
            <person name="Stergiopoulos I."/>
        </authorList>
    </citation>
    <scope>NUCLEOTIDE SEQUENCE</scope>
    <source>
        <strain evidence="2">Race5_Kim</strain>
    </source>
</reference>
<feature type="region of interest" description="Disordered" evidence="1">
    <location>
        <begin position="278"/>
        <end position="298"/>
    </location>
</feature>
<keyword evidence="3" id="KW-1185">Reference proteome</keyword>
<name>A0A9Q8PFJ4_PASFU</name>
<evidence type="ECO:0000256" key="1">
    <source>
        <dbReference type="SAM" id="MobiDB-lite"/>
    </source>
</evidence>